<dbReference type="Pfam" id="PF12771">
    <property type="entry name" value="SusD-like_2"/>
    <property type="match status" value="1"/>
</dbReference>
<gene>
    <name evidence="1" type="ORF">OU798_01165</name>
</gene>
<evidence type="ECO:0000313" key="2">
    <source>
        <dbReference type="Proteomes" id="UP001145087"/>
    </source>
</evidence>
<dbReference type="SUPFAM" id="SSF48452">
    <property type="entry name" value="TPR-like"/>
    <property type="match status" value="1"/>
</dbReference>
<dbReference type="Gene3D" id="1.25.40.390">
    <property type="match status" value="1"/>
</dbReference>
<comment type="caution">
    <text evidence="1">The sequence shown here is derived from an EMBL/GenBank/DDBJ whole genome shotgun (WGS) entry which is preliminary data.</text>
</comment>
<evidence type="ECO:0000313" key="1">
    <source>
        <dbReference type="EMBL" id="MCY1718930.1"/>
    </source>
</evidence>
<proteinExistence type="predicted"/>
<dbReference type="Proteomes" id="UP001145087">
    <property type="component" value="Unassembled WGS sequence"/>
</dbReference>
<dbReference type="InterPro" id="IPR041662">
    <property type="entry name" value="SusD-like_2"/>
</dbReference>
<dbReference type="AlphaFoldDB" id="A0A9X3F1X5"/>
<dbReference type="PROSITE" id="PS51257">
    <property type="entry name" value="PROKAR_LIPOPROTEIN"/>
    <property type="match status" value="1"/>
</dbReference>
<keyword evidence="1" id="KW-0449">Lipoprotein</keyword>
<dbReference type="InterPro" id="IPR011990">
    <property type="entry name" value="TPR-like_helical_dom_sf"/>
</dbReference>
<accession>A0A9X3F1X5</accession>
<keyword evidence="2" id="KW-1185">Reference proteome</keyword>
<sequence length="504" mass="56485">MKRITIILSVFMLMFSSCDEFLDINYNPNYPTEVSDELLLTSSIAAVTNVYAADWGLIGSYWSQHWAQNNTSSQYKIYESYALSSNTGVIDRSYRAMFVDGLSDNEIFLNEVEETENWGAYLMGAVIKAYGFQYLVDMYGNVPYSEAFLGAEKLNPVIDNGETIYADIYDLLVNALDKDFSSYVSALYATNDILFEGDLDDWKGMANTLRLRILLRQFDANTSFATTEITQLLSDLEAGSIQLLDKDAAITNFSDADSKSNPLYESDQRQLNTTNNIRGCATFISYLKANGDERLKVLFEEVAGDYLGMIPGSYNVPSTEFEAPDIITAPFITPLMPVFWMTHAESEFLLAEAYLRMGNAEKAKTHYENGVTASFNRMGAEMGDLLNDVYAFPASGFEAQLKAIIMQKWVDAAEGGRGLESHIERVRTGYPEETTVNNEIDEGYELPDSYIPGTLIYSKKGTSGGILPRRFPYADSELNFNSNAAEYKAMTPADVILQKVWWNQ</sequence>
<dbReference type="EMBL" id="JAPOHD010000003">
    <property type="protein sequence ID" value="MCY1718930.1"/>
    <property type="molecule type" value="Genomic_DNA"/>
</dbReference>
<dbReference type="RefSeq" id="WP_343331269.1">
    <property type="nucleotide sequence ID" value="NZ_JAPOHD010000003.1"/>
</dbReference>
<organism evidence="1 2">
    <name type="scientific">Draconibacterium aestuarii</name>
    <dbReference type="NCBI Taxonomy" id="2998507"/>
    <lineage>
        <taxon>Bacteria</taxon>
        <taxon>Pseudomonadati</taxon>
        <taxon>Bacteroidota</taxon>
        <taxon>Bacteroidia</taxon>
        <taxon>Marinilabiliales</taxon>
        <taxon>Prolixibacteraceae</taxon>
        <taxon>Draconibacterium</taxon>
    </lineage>
</organism>
<name>A0A9X3F1X5_9BACT</name>
<reference evidence="1" key="1">
    <citation type="submission" date="2022-11" db="EMBL/GenBank/DDBJ databases">
        <title>Marilongibacter aestuarii gen. nov., sp. nov., isolated from tidal flat sediment.</title>
        <authorList>
            <person name="Jiayan W."/>
        </authorList>
    </citation>
    <scope>NUCLEOTIDE SEQUENCE</scope>
    <source>
        <strain evidence="1">Z1-6</strain>
    </source>
</reference>
<protein>
    <submittedName>
        <fullName evidence="1">SusD/RagB family nutrient-binding outer membrane lipoprotein</fullName>
    </submittedName>
</protein>